<comment type="domain">
    <text evidence="14">The J domain is necessary and sufficient to stimulate DnaK ATPase activity. Zinc center 1 plays an important role in the autonomous, DnaK-independent chaperone activity of DnaJ. Zinc center 2 is essential for interaction with DnaK and for DnaJ activity.</text>
</comment>
<evidence type="ECO:0000256" key="9">
    <source>
        <dbReference type="ARBA" id="ARBA00023016"/>
    </source>
</evidence>
<evidence type="ECO:0000256" key="7">
    <source>
        <dbReference type="ARBA" id="ARBA00022771"/>
    </source>
</evidence>
<keyword evidence="6 14" id="KW-0677">Repeat</keyword>
<keyword evidence="19" id="KW-1185">Reference proteome</keyword>
<evidence type="ECO:0000256" key="6">
    <source>
        <dbReference type="ARBA" id="ARBA00022737"/>
    </source>
</evidence>
<evidence type="ECO:0000256" key="14">
    <source>
        <dbReference type="HAMAP-Rule" id="MF_01152"/>
    </source>
</evidence>
<reference evidence="18 19" key="1">
    <citation type="submission" date="2018-09" db="EMBL/GenBank/DDBJ databases">
        <authorList>
            <person name="Zhu H."/>
        </authorList>
    </citation>
    <scope>NUCLEOTIDE SEQUENCE [LARGE SCALE GENOMIC DNA]</scope>
    <source>
        <strain evidence="18 19">K1W22B-8</strain>
    </source>
</reference>
<evidence type="ECO:0000256" key="5">
    <source>
        <dbReference type="ARBA" id="ARBA00022723"/>
    </source>
</evidence>
<evidence type="ECO:0000256" key="4">
    <source>
        <dbReference type="ARBA" id="ARBA00022705"/>
    </source>
</evidence>
<dbReference type="NCBIfam" id="NF008035">
    <property type="entry name" value="PRK10767.1"/>
    <property type="match status" value="1"/>
</dbReference>
<dbReference type="GO" id="GO:0005737">
    <property type="term" value="C:cytoplasm"/>
    <property type="evidence" value="ECO:0007669"/>
    <property type="project" value="UniProtKB-SubCell"/>
</dbReference>
<dbReference type="CDD" id="cd10719">
    <property type="entry name" value="DnaJ_zf"/>
    <property type="match status" value="1"/>
</dbReference>
<comment type="subunit">
    <text evidence="2 14">Homodimer.</text>
</comment>
<dbReference type="RefSeq" id="WP_119781875.1">
    <property type="nucleotide sequence ID" value="NZ_QYUK01000011.1"/>
</dbReference>
<feature type="binding site" evidence="14">
    <location>
        <position position="167"/>
    </location>
    <ligand>
        <name>Zn(2+)</name>
        <dbReference type="ChEBI" id="CHEBI:29105"/>
        <label>2</label>
    </ligand>
</feature>
<feature type="binding site" evidence="14">
    <location>
        <position position="192"/>
    </location>
    <ligand>
        <name>Zn(2+)</name>
        <dbReference type="ChEBI" id="CHEBI:29105"/>
        <label>2</label>
    </ligand>
</feature>
<comment type="similarity">
    <text evidence="12 14">Belongs to the DnaJ family.</text>
</comment>
<feature type="binding site" evidence="14">
    <location>
        <position position="153"/>
    </location>
    <ligand>
        <name>Zn(2+)</name>
        <dbReference type="ChEBI" id="CHEBI:29105"/>
        <label>1</label>
    </ligand>
</feature>
<keyword evidence="8 14" id="KW-0862">Zinc</keyword>
<dbReference type="Gene3D" id="1.10.287.110">
    <property type="entry name" value="DnaJ domain"/>
    <property type="match status" value="1"/>
</dbReference>
<dbReference type="Gene3D" id="2.10.230.10">
    <property type="entry name" value="Heat shock protein DnaJ, cysteine-rich domain"/>
    <property type="match status" value="1"/>
</dbReference>
<feature type="binding site" evidence="14">
    <location>
        <position position="170"/>
    </location>
    <ligand>
        <name>Zn(2+)</name>
        <dbReference type="ChEBI" id="CHEBI:29105"/>
        <label>2</label>
    </ligand>
</feature>
<organism evidence="18 19">
    <name type="scientific">Oleomonas cavernae</name>
    <dbReference type="NCBI Taxonomy" id="2320859"/>
    <lineage>
        <taxon>Bacteria</taxon>
        <taxon>Pseudomonadati</taxon>
        <taxon>Pseudomonadota</taxon>
        <taxon>Alphaproteobacteria</taxon>
        <taxon>Acetobacterales</taxon>
        <taxon>Acetobacteraceae</taxon>
        <taxon>Oleomonas</taxon>
    </lineage>
</organism>
<dbReference type="SUPFAM" id="SSF57938">
    <property type="entry name" value="DnaJ/Hsp40 cysteine-rich domain"/>
    <property type="match status" value="1"/>
</dbReference>
<dbReference type="Pfam" id="PF00226">
    <property type="entry name" value="DnaJ"/>
    <property type="match status" value="1"/>
</dbReference>
<dbReference type="PROSITE" id="PS50076">
    <property type="entry name" value="DNAJ_2"/>
    <property type="match status" value="1"/>
</dbReference>
<keyword evidence="4 14" id="KW-0235">DNA replication</keyword>
<feature type="zinc finger region" description="CR-type" evidence="15">
    <location>
        <begin position="137"/>
        <end position="215"/>
    </location>
</feature>
<comment type="cofactor">
    <cofactor evidence="14">
        <name>Zn(2+)</name>
        <dbReference type="ChEBI" id="CHEBI:29105"/>
    </cofactor>
    <text evidence="14">Binds 2 Zn(2+) ions per monomer.</text>
</comment>
<feature type="repeat" description="CXXCXGXG motif" evidence="14">
    <location>
        <begin position="150"/>
        <end position="157"/>
    </location>
</feature>
<comment type="function">
    <text evidence="11 14">Participates actively in the response to hyperosmotic and heat shock by preventing the aggregation of stress-denatured proteins and by disaggregating proteins, also in an autonomous, DnaK-independent fashion. Unfolded proteins bind initially to DnaJ; upon interaction with the DnaJ-bound protein, DnaK hydrolyzes its bound ATP, resulting in the formation of a stable complex. GrpE releases ADP from DnaK; ATP binding to DnaK triggers the release of the substrate protein, thus completing the reaction cycle. Several rounds of ATP-dependent interactions between DnaJ, DnaK and GrpE are required for fully efficient folding. Also involved, together with DnaK and GrpE, in the DNA replication of plasmids through activation of initiation proteins.</text>
</comment>
<evidence type="ECO:0000256" key="8">
    <source>
        <dbReference type="ARBA" id="ARBA00022833"/>
    </source>
</evidence>
<evidence type="ECO:0000256" key="15">
    <source>
        <dbReference type="PROSITE-ProRule" id="PRU00546"/>
    </source>
</evidence>
<evidence type="ECO:0000259" key="16">
    <source>
        <dbReference type="PROSITE" id="PS50076"/>
    </source>
</evidence>
<evidence type="ECO:0000256" key="12">
    <source>
        <dbReference type="ARBA" id="ARBA00061004"/>
    </source>
</evidence>
<feature type="binding site" evidence="14">
    <location>
        <position position="206"/>
    </location>
    <ligand>
        <name>Zn(2+)</name>
        <dbReference type="ChEBI" id="CHEBI:29105"/>
        <label>1</label>
    </ligand>
</feature>
<comment type="subcellular location">
    <subcellularLocation>
        <location evidence="1 14">Cytoplasm</location>
    </subcellularLocation>
</comment>
<feature type="repeat" description="CXXCXGXG motif" evidence="14">
    <location>
        <begin position="189"/>
        <end position="196"/>
    </location>
</feature>
<dbReference type="GO" id="GO:0006260">
    <property type="term" value="P:DNA replication"/>
    <property type="evidence" value="ECO:0007669"/>
    <property type="project" value="UniProtKB-KW"/>
</dbReference>
<dbReference type="FunFam" id="1.10.287.110:FF:000034">
    <property type="entry name" value="Chaperone protein DnaJ"/>
    <property type="match status" value="1"/>
</dbReference>
<evidence type="ECO:0000313" key="18">
    <source>
        <dbReference type="EMBL" id="RJF89718.1"/>
    </source>
</evidence>
<keyword evidence="5 14" id="KW-0479">Metal-binding</keyword>
<dbReference type="InterPro" id="IPR018253">
    <property type="entry name" value="DnaJ_domain_CS"/>
</dbReference>
<evidence type="ECO:0000313" key="19">
    <source>
        <dbReference type="Proteomes" id="UP000284605"/>
    </source>
</evidence>
<evidence type="ECO:0000256" key="13">
    <source>
        <dbReference type="ARBA" id="ARBA00067609"/>
    </source>
</evidence>
<dbReference type="PROSITE" id="PS51188">
    <property type="entry name" value="ZF_CR"/>
    <property type="match status" value="1"/>
</dbReference>
<dbReference type="InterPro" id="IPR001623">
    <property type="entry name" value="DnaJ_domain"/>
</dbReference>
<evidence type="ECO:0000256" key="1">
    <source>
        <dbReference type="ARBA" id="ARBA00004496"/>
    </source>
</evidence>
<dbReference type="InterPro" id="IPR036869">
    <property type="entry name" value="J_dom_sf"/>
</dbReference>
<proteinExistence type="inferred from homology"/>
<keyword evidence="3 14" id="KW-0963">Cytoplasm</keyword>
<dbReference type="FunFam" id="2.10.230.10:FF:000002">
    <property type="entry name" value="Molecular chaperone DnaJ"/>
    <property type="match status" value="1"/>
</dbReference>
<dbReference type="NCBIfam" id="TIGR02349">
    <property type="entry name" value="DnaJ_bact"/>
    <property type="match status" value="1"/>
</dbReference>
<dbReference type="Pfam" id="PF01556">
    <property type="entry name" value="DnaJ_C"/>
    <property type="match status" value="1"/>
</dbReference>
<dbReference type="OrthoDB" id="9779889at2"/>
<dbReference type="PROSITE" id="PS00636">
    <property type="entry name" value="DNAJ_1"/>
    <property type="match status" value="1"/>
</dbReference>
<dbReference type="InterPro" id="IPR008971">
    <property type="entry name" value="HSP40/DnaJ_pept-bd"/>
</dbReference>
<dbReference type="InterPro" id="IPR001305">
    <property type="entry name" value="HSP_DnaJ_Cys-rich_dom"/>
</dbReference>
<dbReference type="PRINTS" id="PR00625">
    <property type="entry name" value="JDOMAIN"/>
</dbReference>
<gene>
    <name evidence="14 18" type="primary">dnaJ</name>
    <name evidence="18" type="ORF">D3874_24385</name>
</gene>
<dbReference type="InterPro" id="IPR012724">
    <property type="entry name" value="DnaJ"/>
</dbReference>
<evidence type="ECO:0000256" key="10">
    <source>
        <dbReference type="ARBA" id="ARBA00023186"/>
    </source>
</evidence>
<dbReference type="PANTHER" id="PTHR43096">
    <property type="entry name" value="DNAJ HOMOLOG 1, MITOCHONDRIAL-RELATED"/>
    <property type="match status" value="1"/>
</dbReference>
<keyword evidence="9 14" id="KW-0346">Stress response</keyword>
<dbReference type="SUPFAM" id="SSF46565">
    <property type="entry name" value="Chaperone J-domain"/>
    <property type="match status" value="1"/>
</dbReference>
<name>A0A418WI84_9PROT</name>
<evidence type="ECO:0000256" key="11">
    <source>
        <dbReference type="ARBA" id="ARBA00053423"/>
    </source>
</evidence>
<dbReference type="CDD" id="cd06257">
    <property type="entry name" value="DnaJ"/>
    <property type="match status" value="1"/>
</dbReference>
<dbReference type="FunFam" id="2.60.260.20:FF:000004">
    <property type="entry name" value="Molecular chaperone DnaJ"/>
    <property type="match status" value="1"/>
</dbReference>
<dbReference type="InterPro" id="IPR036410">
    <property type="entry name" value="HSP_DnaJ_Cys-rich_dom_sf"/>
</dbReference>
<feature type="binding site" evidence="14">
    <location>
        <position position="203"/>
    </location>
    <ligand>
        <name>Zn(2+)</name>
        <dbReference type="ChEBI" id="CHEBI:29105"/>
        <label>1</label>
    </ligand>
</feature>
<dbReference type="Proteomes" id="UP000284605">
    <property type="component" value="Unassembled WGS sequence"/>
</dbReference>
<keyword evidence="10 14" id="KW-0143">Chaperone</keyword>
<dbReference type="GO" id="GO:0009408">
    <property type="term" value="P:response to heat"/>
    <property type="evidence" value="ECO:0007669"/>
    <property type="project" value="InterPro"/>
</dbReference>
<dbReference type="GO" id="GO:0042026">
    <property type="term" value="P:protein refolding"/>
    <property type="evidence" value="ECO:0007669"/>
    <property type="project" value="TreeGrafter"/>
</dbReference>
<dbReference type="HAMAP" id="MF_01152">
    <property type="entry name" value="DnaJ"/>
    <property type="match status" value="1"/>
</dbReference>
<accession>A0A418WI84</accession>
<dbReference type="GO" id="GO:0051082">
    <property type="term" value="F:unfolded protein binding"/>
    <property type="evidence" value="ECO:0007669"/>
    <property type="project" value="UniProtKB-UniRule"/>
</dbReference>
<dbReference type="SUPFAM" id="SSF49493">
    <property type="entry name" value="HSP40/DnaJ peptide-binding domain"/>
    <property type="match status" value="2"/>
</dbReference>
<feature type="binding site" evidence="14">
    <location>
        <position position="189"/>
    </location>
    <ligand>
        <name>Zn(2+)</name>
        <dbReference type="ChEBI" id="CHEBI:29105"/>
        <label>2</label>
    </ligand>
</feature>
<dbReference type="EMBL" id="QYUK01000011">
    <property type="protein sequence ID" value="RJF89718.1"/>
    <property type="molecule type" value="Genomic_DNA"/>
</dbReference>
<comment type="caution">
    <text evidence="18">The sequence shown here is derived from an EMBL/GenBank/DDBJ whole genome shotgun (WGS) entry which is preliminary data.</text>
</comment>
<evidence type="ECO:0000256" key="2">
    <source>
        <dbReference type="ARBA" id="ARBA00011738"/>
    </source>
</evidence>
<dbReference type="GO" id="GO:0031072">
    <property type="term" value="F:heat shock protein binding"/>
    <property type="evidence" value="ECO:0007669"/>
    <property type="project" value="InterPro"/>
</dbReference>
<evidence type="ECO:0000256" key="3">
    <source>
        <dbReference type="ARBA" id="ARBA00022490"/>
    </source>
</evidence>
<feature type="binding site" evidence="14">
    <location>
        <position position="150"/>
    </location>
    <ligand>
        <name>Zn(2+)</name>
        <dbReference type="ChEBI" id="CHEBI:29105"/>
        <label>1</label>
    </ligand>
</feature>
<dbReference type="SMART" id="SM00271">
    <property type="entry name" value="DnaJ"/>
    <property type="match status" value="1"/>
</dbReference>
<dbReference type="AlphaFoldDB" id="A0A418WI84"/>
<protein>
    <recommendedName>
        <fullName evidence="13 14">Chaperone protein DnaJ</fullName>
    </recommendedName>
</protein>
<dbReference type="Pfam" id="PF00684">
    <property type="entry name" value="DnaJ_CXXCXGXG"/>
    <property type="match status" value="1"/>
</dbReference>
<keyword evidence="7 14" id="KW-0863">Zinc-finger</keyword>
<feature type="domain" description="CR-type" evidence="17">
    <location>
        <begin position="137"/>
        <end position="215"/>
    </location>
</feature>
<dbReference type="Gene3D" id="2.60.260.20">
    <property type="entry name" value="Urease metallochaperone UreE, N-terminal domain"/>
    <property type="match status" value="2"/>
</dbReference>
<dbReference type="GO" id="GO:0005524">
    <property type="term" value="F:ATP binding"/>
    <property type="evidence" value="ECO:0007669"/>
    <property type="project" value="InterPro"/>
</dbReference>
<dbReference type="PANTHER" id="PTHR43096:SF48">
    <property type="entry name" value="CHAPERONE PROTEIN DNAJ"/>
    <property type="match status" value="1"/>
</dbReference>
<dbReference type="GO" id="GO:0008270">
    <property type="term" value="F:zinc ion binding"/>
    <property type="evidence" value="ECO:0007669"/>
    <property type="project" value="UniProtKB-UniRule"/>
</dbReference>
<dbReference type="InterPro" id="IPR002939">
    <property type="entry name" value="DnaJ_C"/>
</dbReference>
<dbReference type="CDD" id="cd10747">
    <property type="entry name" value="DnaJ_C"/>
    <property type="match status" value="1"/>
</dbReference>
<feature type="domain" description="J" evidence="16">
    <location>
        <begin position="5"/>
        <end position="70"/>
    </location>
</feature>
<feature type="repeat" description="CXXCXGXG motif" evidence="14">
    <location>
        <begin position="203"/>
        <end position="210"/>
    </location>
</feature>
<sequence>MAKTDYYELLGVARGASGDEIKKAFRKMAMKWHPDKNPGDAEAEKKFKEMNEAYSVLSDDEKRAAYDRYGHAAFEGPGGGPGGGARGFDFGSSFADVFDDLFGEFMGRGGQRGGNSATRGSDLRYNMEISLEEAFKGKKTQIRVPSTISCEACDGAGAAPGSKPTTCGTCNGAGKVRAAQGFFTVERTCPTCQGSGRVIKDPCKVCGGHGRVAKDKTLSVNIPQGVEDGTRIRLSGEGEAGLRGGPPGDLYIFLTVAPHALFRRDGGNLFCRVPIPMVTATLGGNIEVPTIDGTRARVAIPAGTQTGRQFRLKAKGMPALRGGAFGDLYINAVVETPVNLSAKQKDLLKEFEKAGGKGTSPESEGFFAKVKELWNDLTE</sequence>
<feature type="repeat" description="CXXCXGXG motif" evidence="14">
    <location>
        <begin position="167"/>
        <end position="174"/>
    </location>
</feature>
<evidence type="ECO:0000259" key="17">
    <source>
        <dbReference type="PROSITE" id="PS51188"/>
    </source>
</evidence>